<dbReference type="Pfam" id="PF19054">
    <property type="entry name" value="DUF5753"/>
    <property type="match status" value="1"/>
</dbReference>
<dbReference type="InterPro" id="IPR043917">
    <property type="entry name" value="DUF5753"/>
</dbReference>
<name>A0A2S6GYK4_9PSEU</name>
<protein>
    <submittedName>
        <fullName evidence="2">Helix-turn-helix protein</fullName>
    </submittedName>
</protein>
<reference evidence="2 3" key="1">
    <citation type="submission" date="2018-02" db="EMBL/GenBank/DDBJ databases">
        <title>Genomic Encyclopedia of Archaeal and Bacterial Type Strains, Phase II (KMG-II): from individual species to whole genera.</title>
        <authorList>
            <person name="Goeker M."/>
        </authorList>
    </citation>
    <scope>NUCLEOTIDE SEQUENCE [LARGE SCALE GENOMIC DNA]</scope>
    <source>
        <strain evidence="2 3">YU 961-1</strain>
    </source>
</reference>
<dbReference type="CDD" id="cd00093">
    <property type="entry name" value="HTH_XRE"/>
    <property type="match status" value="1"/>
</dbReference>
<dbReference type="PROSITE" id="PS50943">
    <property type="entry name" value="HTH_CROC1"/>
    <property type="match status" value="1"/>
</dbReference>
<gene>
    <name evidence="2" type="ORF">CLV40_102151</name>
</gene>
<proteinExistence type="predicted"/>
<sequence>MPGNSHTSVRSRTVAAELRKLREAQGLTCAEVGDKLGMSTSKVSRIETGRSGLQADDVLTLLGFYQVHGNRRAELMDLLRRGDEKGWWERQPGLPTLWRALIDFEAKALRIQNYESLLIPGLLQTAEYASAILQALESTLSAAEVDNLVASRMARQAILTRSSAPNYLAIMHEAAVRLPVGGPGVMARQLRWLQEMNERPSVSVRLVPISAGANAGLRGGFMVLEFGDEPALVFAENQETALFQEEEADLAGYRLALRNILNVALAPDATAERLSAIVAEMST</sequence>
<dbReference type="AlphaFoldDB" id="A0A2S6GYK4"/>
<dbReference type="SUPFAM" id="SSF47413">
    <property type="entry name" value="lambda repressor-like DNA-binding domains"/>
    <property type="match status" value="1"/>
</dbReference>
<evidence type="ECO:0000313" key="3">
    <source>
        <dbReference type="Proteomes" id="UP000239203"/>
    </source>
</evidence>
<accession>A0A2S6GYK4</accession>
<dbReference type="InterPro" id="IPR010982">
    <property type="entry name" value="Lambda_DNA-bd_dom_sf"/>
</dbReference>
<organism evidence="2 3">
    <name type="scientific">Actinokineospora auranticolor</name>
    <dbReference type="NCBI Taxonomy" id="155976"/>
    <lineage>
        <taxon>Bacteria</taxon>
        <taxon>Bacillati</taxon>
        <taxon>Actinomycetota</taxon>
        <taxon>Actinomycetes</taxon>
        <taxon>Pseudonocardiales</taxon>
        <taxon>Pseudonocardiaceae</taxon>
        <taxon>Actinokineospora</taxon>
    </lineage>
</organism>
<dbReference type="Pfam" id="PF13560">
    <property type="entry name" value="HTH_31"/>
    <property type="match status" value="1"/>
</dbReference>
<dbReference type="EMBL" id="PTIX01000002">
    <property type="protein sequence ID" value="PPK70240.1"/>
    <property type="molecule type" value="Genomic_DNA"/>
</dbReference>
<dbReference type="OrthoDB" id="3436002at2"/>
<dbReference type="SMART" id="SM00530">
    <property type="entry name" value="HTH_XRE"/>
    <property type="match status" value="1"/>
</dbReference>
<feature type="domain" description="HTH cro/C1-type" evidence="1">
    <location>
        <begin position="18"/>
        <end position="72"/>
    </location>
</feature>
<comment type="caution">
    <text evidence="2">The sequence shown here is derived from an EMBL/GenBank/DDBJ whole genome shotgun (WGS) entry which is preliminary data.</text>
</comment>
<keyword evidence="3" id="KW-1185">Reference proteome</keyword>
<dbReference type="InterPro" id="IPR001387">
    <property type="entry name" value="Cro/C1-type_HTH"/>
</dbReference>
<dbReference type="GO" id="GO:0003677">
    <property type="term" value="F:DNA binding"/>
    <property type="evidence" value="ECO:0007669"/>
    <property type="project" value="InterPro"/>
</dbReference>
<dbReference type="Proteomes" id="UP000239203">
    <property type="component" value="Unassembled WGS sequence"/>
</dbReference>
<evidence type="ECO:0000313" key="2">
    <source>
        <dbReference type="EMBL" id="PPK70240.1"/>
    </source>
</evidence>
<dbReference type="Gene3D" id="1.10.260.40">
    <property type="entry name" value="lambda repressor-like DNA-binding domains"/>
    <property type="match status" value="1"/>
</dbReference>
<evidence type="ECO:0000259" key="1">
    <source>
        <dbReference type="PROSITE" id="PS50943"/>
    </source>
</evidence>